<organism evidence="1 2">
    <name type="scientific">Populus alba</name>
    <name type="common">White poplar</name>
    <dbReference type="NCBI Taxonomy" id="43335"/>
    <lineage>
        <taxon>Eukaryota</taxon>
        <taxon>Viridiplantae</taxon>
        <taxon>Streptophyta</taxon>
        <taxon>Embryophyta</taxon>
        <taxon>Tracheophyta</taxon>
        <taxon>Spermatophyta</taxon>
        <taxon>Magnoliopsida</taxon>
        <taxon>eudicotyledons</taxon>
        <taxon>Gunneridae</taxon>
        <taxon>Pentapetalae</taxon>
        <taxon>rosids</taxon>
        <taxon>fabids</taxon>
        <taxon>Malpighiales</taxon>
        <taxon>Salicaceae</taxon>
        <taxon>Saliceae</taxon>
        <taxon>Populus</taxon>
    </lineage>
</organism>
<protein>
    <submittedName>
        <fullName evidence="1">Uncharacterized protein</fullName>
    </submittedName>
</protein>
<name>A0ACC4BAF0_POPAL</name>
<evidence type="ECO:0000313" key="2">
    <source>
        <dbReference type="Proteomes" id="UP000309997"/>
    </source>
</evidence>
<reference evidence="1 2" key="1">
    <citation type="journal article" date="2024" name="Plant Biotechnol. J.">
        <title>Genome and CRISPR/Cas9 system of a widespread forest tree (Populus alba) in the world.</title>
        <authorList>
            <person name="Liu Y.J."/>
            <person name="Jiang P.F."/>
            <person name="Han X.M."/>
            <person name="Li X.Y."/>
            <person name="Wang H.M."/>
            <person name="Wang Y.J."/>
            <person name="Wang X.X."/>
            <person name="Zeng Q.Y."/>
        </authorList>
    </citation>
    <scope>NUCLEOTIDE SEQUENCE [LARGE SCALE GENOMIC DNA]</scope>
    <source>
        <strain evidence="2">cv. PAL-ZL1</strain>
    </source>
</reference>
<comment type="caution">
    <text evidence="1">The sequence shown here is derived from an EMBL/GenBank/DDBJ whole genome shotgun (WGS) entry which is preliminary data.</text>
</comment>
<sequence>MVASISLKDFYEGMLAIASANNVASSSINATTTAFAMENSDGNRNFSVSASTLFLTASSIFKFGSAPGFSAGFSFPETTPASTPITVSTVVAAATHSPHNLDKQGASCIFFQQGVCLKVTDDHVIRNEKDTDEYLREFSPGFDVLVDDEMGDYDYYHDEDQF</sequence>
<accession>A0ACC4BAF0</accession>
<proteinExistence type="predicted"/>
<gene>
    <name evidence="1" type="ORF">D5086_023024</name>
</gene>
<evidence type="ECO:0000313" key="1">
    <source>
        <dbReference type="EMBL" id="KAL3574923.1"/>
    </source>
</evidence>
<dbReference type="EMBL" id="RCHU02000012">
    <property type="protein sequence ID" value="KAL3574923.1"/>
    <property type="molecule type" value="Genomic_DNA"/>
</dbReference>
<keyword evidence="2" id="KW-1185">Reference proteome</keyword>
<dbReference type="Proteomes" id="UP000309997">
    <property type="component" value="Unassembled WGS sequence"/>
</dbReference>